<name>D1PHT8_9BACT</name>
<dbReference type="PANTHER" id="PTHR46401:SF2">
    <property type="entry name" value="GLYCOSYLTRANSFERASE WBBK-RELATED"/>
    <property type="match status" value="1"/>
</dbReference>
<evidence type="ECO:0000256" key="1">
    <source>
        <dbReference type="ARBA" id="ARBA00022679"/>
    </source>
</evidence>
<dbReference type="OrthoDB" id="9771846at2"/>
<dbReference type="STRING" id="537011.PREVCOP_06808"/>
<feature type="domain" description="Glycosyl transferase family 1" evidence="2">
    <location>
        <begin position="222"/>
        <end position="380"/>
    </location>
</feature>
<dbReference type="CAZy" id="GT4">
    <property type="family name" value="Glycosyltransferase Family 4"/>
</dbReference>
<dbReference type="InterPro" id="IPR001296">
    <property type="entry name" value="Glyco_trans_1"/>
</dbReference>
<dbReference type="SUPFAM" id="SSF53756">
    <property type="entry name" value="UDP-Glycosyltransferase/glycogen phosphorylase"/>
    <property type="match status" value="1"/>
</dbReference>
<evidence type="ECO:0000259" key="2">
    <source>
        <dbReference type="Pfam" id="PF00534"/>
    </source>
</evidence>
<evidence type="ECO:0000313" key="3">
    <source>
        <dbReference type="EMBL" id="EFB33737.1"/>
    </source>
</evidence>
<dbReference type="Pfam" id="PF00534">
    <property type="entry name" value="Glycos_transf_1"/>
    <property type="match status" value="1"/>
</dbReference>
<dbReference type="Gene3D" id="3.40.50.2000">
    <property type="entry name" value="Glycogen Phosphorylase B"/>
    <property type="match status" value="2"/>
</dbReference>
<keyword evidence="1 3" id="KW-0808">Transferase</keyword>
<accession>D1PHT8</accession>
<keyword evidence="3" id="KW-0328">Glycosyltransferase</keyword>
<dbReference type="EMBL" id="ACBX02000060">
    <property type="protein sequence ID" value="EFB33737.1"/>
    <property type="molecule type" value="Genomic_DNA"/>
</dbReference>
<sequence length="404" mass="47164">MRILGHKLRVSQRVNLLYRNRNIFLVIVNKNVLLLADTSYAGMGPYVANIVNSFSSTDDIRFFLVENEQKFYTDQIKLDLRSKATFFLKPENKVKSLFHLVFPIYPPYYSNLIDDCKKYHIKFVHILTGSCHPQLLVGLHKHGIKVLNTVHDLHPHEAKKSFLQMLKHHLFYHRVYQVLKLSDAFVTNSIVQKKELEAKNSKLSFYHDFPSLVTESIIRGRKKPKELSYDNYILFFGRIEEYKGVELLYNAFYNSNLCSKERLVIAGNGTIAFQRKEDETEKHILVINRFIDDSEVQYLYSHAKCVVYPYLSATQSGVLSLAYYFNVPVLCSDVPFFKSIIEYSQGGMLFKHGDKMDLMVQLSFLCNADNSKMKMNQAAYYNDYCQIDKIHKKMLSIYESFIYS</sequence>
<protein>
    <submittedName>
        <fullName evidence="3">Glycosyltransferase, group 1 family protein</fullName>
        <ecNumber evidence="3">2.4.-.-</ecNumber>
    </submittedName>
</protein>
<gene>
    <name evidence="3" type="ORF">PREVCOP_06808</name>
</gene>
<dbReference type="PaxDb" id="537011-PREVCOP_06808"/>
<dbReference type="Proteomes" id="UP000004477">
    <property type="component" value="Unassembled WGS sequence"/>
</dbReference>
<dbReference type="AlphaFoldDB" id="D1PHT8"/>
<keyword evidence="4" id="KW-1185">Reference proteome</keyword>
<evidence type="ECO:0000313" key="4">
    <source>
        <dbReference type="Proteomes" id="UP000004477"/>
    </source>
</evidence>
<dbReference type="GO" id="GO:0009103">
    <property type="term" value="P:lipopolysaccharide biosynthetic process"/>
    <property type="evidence" value="ECO:0007669"/>
    <property type="project" value="TreeGrafter"/>
</dbReference>
<organism evidence="3 4">
    <name type="scientific">Segatella copri DSM 18205</name>
    <dbReference type="NCBI Taxonomy" id="537011"/>
    <lineage>
        <taxon>Bacteria</taxon>
        <taxon>Pseudomonadati</taxon>
        <taxon>Bacteroidota</taxon>
        <taxon>Bacteroidia</taxon>
        <taxon>Bacteroidales</taxon>
        <taxon>Prevotellaceae</taxon>
        <taxon>Segatella</taxon>
    </lineage>
</organism>
<dbReference type="EC" id="2.4.-.-" evidence="3"/>
<proteinExistence type="predicted"/>
<dbReference type="HOGENOM" id="CLU_732903_0_0_10"/>
<dbReference type="PANTHER" id="PTHR46401">
    <property type="entry name" value="GLYCOSYLTRANSFERASE WBBK-RELATED"/>
    <property type="match status" value="1"/>
</dbReference>
<reference evidence="3" key="1">
    <citation type="submission" date="2009-11" db="EMBL/GenBank/DDBJ databases">
        <authorList>
            <person name="Weinstock G."/>
            <person name="Sodergren E."/>
            <person name="Clifton S."/>
            <person name="Fulton L."/>
            <person name="Fulton B."/>
            <person name="Courtney L."/>
            <person name="Fronick C."/>
            <person name="Harrison M."/>
            <person name="Strong C."/>
            <person name="Farmer C."/>
            <person name="Delahaunty K."/>
            <person name="Markovic C."/>
            <person name="Hall O."/>
            <person name="Minx P."/>
            <person name="Tomlinson C."/>
            <person name="Mitreva M."/>
            <person name="Nelson J."/>
            <person name="Hou S."/>
            <person name="Wollam A."/>
            <person name="Pepin K.H."/>
            <person name="Johnson M."/>
            <person name="Bhonagiri V."/>
            <person name="Nash W.E."/>
            <person name="Warren W."/>
            <person name="Chinwalla A."/>
            <person name="Mardis E.R."/>
            <person name="Wilson R.K."/>
        </authorList>
    </citation>
    <scope>NUCLEOTIDE SEQUENCE [LARGE SCALE GENOMIC DNA]</scope>
    <source>
        <strain evidence="3">DSM 18205</strain>
    </source>
</reference>
<dbReference type="GO" id="GO:0016757">
    <property type="term" value="F:glycosyltransferase activity"/>
    <property type="evidence" value="ECO:0007669"/>
    <property type="project" value="UniProtKB-KW"/>
</dbReference>
<comment type="caution">
    <text evidence="3">The sequence shown here is derived from an EMBL/GenBank/DDBJ whole genome shotgun (WGS) entry which is preliminary data.</text>
</comment>